<gene>
    <name evidence="2" type="ORF">SAMN02745123_03925</name>
</gene>
<reference evidence="3" key="1">
    <citation type="submission" date="2016-11" db="EMBL/GenBank/DDBJ databases">
        <authorList>
            <person name="Varghese N."/>
            <person name="Submissions S."/>
        </authorList>
    </citation>
    <scope>NUCLEOTIDE SEQUENCE [LARGE SCALE GENOMIC DNA]</scope>
    <source>
        <strain evidence="3">DSM 10349</strain>
    </source>
</reference>
<name>A0A1M6X721_9FIRM</name>
<organism evidence="2 3">
    <name type="scientific">Desulforamulus aeronauticus DSM 10349</name>
    <dbReference type="NCBI Taxonomy" id="1121421"/>
    <lineage>
        <taxon>Bacteria</taxon>
        <taxon>Bacillati</taxon>
        <taxon>Bacillota</taxon>
        <taxon>Clostridia</taxon>
        <taxon>Eubacteriales</taxon>
        <taxon>Peptococcaceae</taxon>
        <taxon>Desulforamulus</taxon>
    </lineage>
</organism>
<sequence>MMLSKRNIMLAGMAVLLGLALVLPLTNGLANPFRFFTDNGNQEHQTNQSPSTVQTTEEIPTAKQNNNPAEASPVNTGAATTNKQESPSSAPKEQPVPVSQTPQPVQTTPETGAAPQPVPKGEQGMMVQPESGHYKGADCAPVAPVPSDYQPNYEWYSKEEGWGNRSGHW</sequence>
<evidence type="ECO:0000256" key="1">
    <source>
        <dbReference type="SAM" id="MobiDB-lite"/>
    </source>
</evidence>
<dbReference type="AlphaFoldDB" id="A0A1M6X721"/>
<feature type="region of interest" description="Disordered" evidence="1">
    <location>
        <begin position="39"/>
        <end position="139"/>
    </location>
</feature>
<accession>A0A1M6X721</accession>
<dbReference type="EMBL" id="FRAR01000040">
    <property type="protein sequence ID" value="SHL01713.1"/>
    <property type="molecule type" value="Genomic_DNA"/>
</dbReference>
<evidence type="ECO:0000313" key="2">
    <source>
        <dbReference type="EMBL" id="SHL01713.1"/>
    </source>
</evidence>
<protein>
    <submittedName>
        <fullName evidence="2">Uncharacterized protein</fullName>
    </submittedName>
</protein>
<dbReference type="Proteomes" id="UP000183997">
    <property type="component" value="Unassembled WGS sequence"/>
</dbReference>
<keyword evidence="3" id="KW-1185">Reference proteome</keyword>
<evidence type="ECO:0000313" key="3">
    <source>
        <dbReference type="Proteomes" id="UP000183997"/>
    </source>
</evidence>
<dbReference type="OrthoDB" id="10013526at2"/>
<dbReference type="RefSeq" id="WP_072917683.1">
    <property type="nucleotide sequence ID" value="NZ_FRAR01000040.1"/>
</dbReference>
<feature type="compositionally biased region" description="Low complexity" evidence="1">
    <location>
        <begin position="95"/>
        <end position="109"/>
    </location>
</feature>
<proteinExistence type="predicted"/>
<feature type="compositionally biased region" description="Polar residues" evidence="1">
    <location>
        <begin position="39"/>
        <end position="91"/>
    </location>
</feature>